<dbReference type="InterPro" id="IPR012699">
    <property type="entry name" value="PhnN"/>
</dbReference>
<dbReference type="NCBIfam" id="TIGR02322">
    <property type="entry name" value="phosphon_PhnN"/>
    <property type="match status" value="1"/>
</dbReference>
<sequence>MNGGIEERQTSGGTALLGPGRLVLVVGPSGAGKDTLMNALRDSLAGDPAYFFARRLITRTTDGATEDHDAIGRAEFDVLCREGRVALAWEAHGLGYILPESIDDGIRAGRTVIANGSRQILNQARQKYASLIILLVTAPIDVLAGRLAARGRESREEISRRLSRADIDMPDVPGVIRIDNSGKLDDSLACMRKALGLPDAAS</sequence>
<dbReference type="EMBL" id="CYHE01000006">
    <property type="protein sequence ID" value="CUA96647.1"/>
    <property type="molecule type" value="Genomic_DNA"/>
</dbReference>
<dbReference type="PANTHER" id="PTHR23117">
    <property type="entry name" value="GUANYLATE KINASE-RELATED"/>
    <property type="match status" value="1"/>
</dbReference>
<feature type="binding site" evidence="6">
    <location>
        <begin position="27"/>
        <end position="34"/>
    </location>
    <ligand>
        <name>ATP</name>
        <dbReference type="ChEBI" id="CHEBI:30616"/>
    </ligand>
</feature>
<evidence type="ECO:0000313" key="8">
    <source>
        <dbReference type="EMBL" id="CUA96647.1"/>
    </source>
</evidence>
<dbReference type="InterPro" id="IPR027417">
    <property type="entry name" value="P-loop_NTPase"/>
</dbReference>
<dbReference type="SMART" id="SM00072">
    <property type="entry name" value="GuKc"/>
    <property type="match status" value="1"/>
</dbReference>
<dbReference type="GO" id="GO:0006015">
    <property type="term" value="P:5-phosphoribose 1-diphosphate biosynthetic process"/>
    <property type="evidence" value="ECO:0007669"/>
    <property type="project" value="UniProtKB-UniRule"/>
</dbReference>
<comment type="function">
    <text evidence="6">Catalyzes the phosphorylation of ribose 1,5-bisphosphate to 5-phospho-D-ribosyl alpha-1-diphosphate (PRPP).</text>
</comment>
<organism evidence="8 9">
    <name type="scientific">Pannonibacter indicus</name>
    <dbReference type="NCBI Taxonomy" id="466044"/>
    <lineage>
        <taxon>Bacteria</taxon>
        <taxon>Pseudomonadati</taxon>
        <taxon>Pseudomonadota</taxon>
        <taxon>Alphaproteobacteria</taxon>
        <taxon>Hyphomicrobiales</taxon>
        <taxon>Stappiaceae</taxon>
        <taxon>Pannonibacter</taxon>
    </lineage>
</organism>
<keyword evidence="4 6" id="KW-0547">Nucleotide-binding</keyword>
<dbReference type="RefSeq" id="WP_055455732.1">
    <property type="nucleotide sequence ID" value="NZ_CYHE01000006.1"/>
</dbReference>
<dbReference type="PANTHER" id="PTHR23117:SF8">
    <property type="entry name" value="RIBOSE 1,5-BISPHOSPHATE PHOSPHOKINASE PHNN"/>
    <property type="match status" value="1"/>
</dbReference>
<accession>A0A0K6I053</accession>
<feature type="domain" description="Guanylate kinase/L-type calcium channel beta subunit" evidence="7">
    <location>
        <begin position="19"/>
        <end position="199"/>
    </location>
</feature>
<keyword evidence="9" id="KW-1185">Reference proteome</keyword>
<dbReference type="GO" id="GO:0033863">
    <property type="term" value="F:ribose 1,5-bisphosphate phosphokinase activity"/>
    <property type="evidence" value="ECO:0007669"/>
    <property type="project" value="UniProtKB-UniRule"/>
</dbReference>
<comment type="similarity">
    <text evidence="6">Belongs to the ribose 1,5-bisphosphokinase family.</text>
</comment>
<evidence type="ECO:0000256" key="1">
    <source>
        <dbReference type="ARBA" id="ARBA00000373"/>
    </source>
</evidence>
<dbReference type="SUPFAM" id="SSF52540">
    <property type="entry name" value="P-loop containing nucleoside triphosphate hydrolases"/>
    <property type="match status" value="1"/>
</dbReference>
<evidence type="ECO:0000256" key="3">
    <source>
        <dbReference type="ARBA" id="ARBA00022679"/>
    </source>
</evidence>
<dbReference type="GO" id="GO:0005829">
    <property type="term" value="C:cytosol"/>
    <property type="evidence" value="ECO:0007669"/>
    <property type="project" value="TreeGrafter"/>
</dbReference>
<keyword evidence="5 6" id="KW-0067">ATP-binding</keyword>
<proteinExistence type="inferred from homology"/>
<keyword evidence="8" id="KW-0418">Kinase</keyword>
<evidence type="ECO:0000256" key="2">
    <source>
        <dbReference type="ARBA" id="ARBA00005069"/>
    </source>
</evidence>
<dbReference type="AlphaFoldDB" id="A0A0K6I053"/>
<dbReference type="GO" id="GO:0019634">
    <property type="term" value="P:organic phosphonate metabolic process"/>
    <property type="evidence" value="ECO:0007669"/>
    <property type="project" value="UniProtKB-UniRule"/>
</dbReference>
<dbReference type="UniPathway" id="UPA00087">
    <property type="reaction ID" value="UER00175"/>
</dbReference>
<reference evidence="9" key="1">
    <citation type="submission" date="2015-08" db="EMBL/GenBank/DDBJ databases">
        <authorList>
            <person name="Varghese N."/>
        </authorList>
    </citation>
    <scope>NUCLEOTIDE SEQUENCE [LARGE SCALE GENOMIC DNA]</scope>
    <source>
        <strain evidence="9">DSM 23407</strain>
    </source>
</reference>
<dbReference type="OrthoDB" id="341217at2"/>
<keyword evidence="3 6" id="KW-0808">Transferase</keyword>
<evidence type="ECO:0000313" key="9">
    <source>
        <dbReference type="Proteomes" id="UP000183900"/>
    </source>
</evidence>
<dbReference type="InterPro" id="IPR008145">
    <property type="entry name" value="GK/Ca_channel_bsu"/>
</dbReference>
<dbReference type="HAMAP" id="MF_00836">
    <property type="entry name" value="PhnN"/>
    <property type="match status" value="1"/>
</dbReference>
<evidence type="ECO:0000256" key="5">
    <source>
        <dbReference type="ARBA" id="ARBA00022840"/>
    </source>
</evidence>
<protein>
    <recommendedName>
        <fullName evidence="6">Ribose 1,5-bisphosphate phosphokinase PhnN</fullName>
        <ecNumber evidence="6">2.7.4.23</ecNumber>
    </recommendedName>
    <alternativeName>
        <fullName evidence="6">Ribose 1,5-bisphosphokinase</fullName>
    </alternativeName>
</protein>
<dbReference type="Gene3D" id="3.40.50.300">
    <property type="entry name" value="P-loop containing nucleotide triphosphate hydrolases"/>
    <property type="match status" value="1"/>
</dbReference>
<evidence type="ECO:0000256" key="6">
    <source>
        <dbReference type="HAMAP-Rule" id="MF_00836"/>
    </source>
</evidence>
<evidence type="ECO:0000256" key="4">
    <source>
        <dbReference type="ARBA" id="ARBA00022741"/>
    </source>
</evidence>
<dbReference type="EC" id="2.7.4.23" evidence="6"/>
<comment type="catalytic activity">
    <reaction evidence="1 6">
        <text>alpha-D-ribose 1,5-bisphosphate + ATP = 5-phospho-alpha-D-ribose 1-diphosphate + ADP</text>
        <dbReference type="Rhea" id="RHEA:20109"/>
        <dbReference type="ChEBI" id="CHEBI:30616"/>
        <dbReference type="ChEBI" id="CHEBI:58017"/>
        <dbReference type="ChEBI" id="CHEBI:68688"/>
        <dbReference type="ChEBI" id="CHEBI:456216"/>
        <dbReference type="EC" id="2.7.4.23"/>
    </reaction>
</comment>
<name>A0A0K6I053_9HYPH</name>
<gene>
    <name evidence="6" type="primary">phnN</name>
    <name evidence="8" type="ORF">Ga0061067_10630</name>
</gene>
<dbReference type="Proteomes" id="UP000183900">
    <property type="component" value="Unassembled WGS sequence"/>
</dbReference>
<evidence type="ECO:0000259" key="7">
    <source>
        <dbReference type="SMART" id="SM00072"/>
    </source>
</evidence>
<dbReference type="GO" id="GO:0005524">
    <property type="term" value="F:ATP binding"/>
    <property type="evidence" value="ECO:0007669"/>
    <property type="project" value="UniProtKB-KW"/>
</dbReference>
<comment type="pathway">
    <text evidence="2 6">Metabolic intermediate biosynthesis; 5-phospho-alpha-D-ribose 1-diphosphate biosynthesis; 5-phospho-alpha-D-ribose 1-diphosphate from D-ribose 5-phosphate (route II): step 3/3.</text>
</comment>